<evidence type="ECO:0000259" key="8">
    <source>
        <dbReference type="PROSITE" id="PS50109"/>
    </source>
</evidence>
<dbReference type="eggNOG" id="COG0784">
    <property type="taxonomic scope" value="Bacteria"/>
</dbReference>
<feature type="coiled-coil region" evidence="5">
    <location>
        <begin position="356"/>
        <end position="390"/>
    </location>
</feature>
<keyword evidence="7" id="KW-0472">Membrane</keyword>
<dbReference type="InterPro" id="IPR003661">
    <property type="entry name" value="HisK_dim/P_dom"/>
</dbReference>
<evidence type="ECO:0000256" key="6">
    <source>
        <dbReference type="SAM" id="MobiDB-lite"/>
    </source>
</evidence>
<feature type="transmembrane region" description="Helical" evidence="7">
    <location>
        <begin position="161"/>
        <end position="183"/>
    </location>
</feature>
<dbReference type="HOGENOM" id="CLU_000445_104_15_5"/>
<feature type="transmembrane region" description="Helical" evidence="7">
    <location>
        <begin position="42"/>
        <end position="60"/>
    </location>
</feature>
<evidence type="ECO:0000256" key="2">
    <source>
        <dbReference type="ARBA" id="ARBA00012438"/>
    </source>
</evidence>
<feature type="region of interest" description="Disordered" evidence="6">
    <location>
        <begin position="64"/>
        <end position="89"/>
    </location>
</feature>
<dbReference type="SMART" id="SM00086">
    <property type="entry name" value="PAC"/>
    <property type="match status" value="1"/>
</dbReference>
<dbReference type="EMBL" id="BA000040">
    <property type="protein sequence ID" value="BAC50753.1"/>
    <property type="molecule type" value="Genomic_DNA"/>
</dbReference>
<dbReference type="SUPFAM" id="SSF47384">
    <property type="entry name" value="Homodimeric domain of signal transducing histidine kinase"/>
    <property type="match status" value="1"/>
</dbReference>
<dbReference type="PROSITE" id="PS50113">
    <property type="entry name" value="PAC"/>
    <property type="match status" value="1"/>
</dbReference>
<dbReference type="InterPro" id="IPR036890">
    <property type="entry name" value="HATPase_C_sf"/>
</dbReference>
<evidence type="ECO:0000313" key="11">
    <source>
        <dbReference type="EMBL" id="BAC50753.1"/>
    </source>
</evidence>
<dbReference type="KEGG" id="bja:bll5488"/>
<dbReference type="PATRIC" id="fig|224911.5.peg.5583"/>
<dbReference type="PRINTS" id="PR00344">
    <property type="entry name" value="BCTRLSENSOR"/>
</dbReference>
<dbReference type="NCBIfam" id="TIGR00229">
    <property type="entry name" value="sensory_box"/>
    <property type="match status" value="1"/>
</dbReference>
<dbReference type="InterPro" id="IPR013656">
    <property type="entry name" value="PAS_4"/>
</dbReference>
<evidence type="ECO:0000256" key="4">
    <source>
        <dbReference type="PROSITE-ProRule" id="PRU00169"/>
    </source>
</evidence>
<dbReference type="eggNOG" id="COG4191">
    <property type="taxonomic scope" value="Bacteria"/>
</dbReference>
<dbReference type="SUPFAM" id="SSF55874">
    <property type="entry name" value="ATPase domain of HSP90 chaperone/DNA topoisomerase II/histidine kinase"/>
    <property type="match status" value="1"/>
</dbReference>
<dbReference type="InterPro" id="IPR035965">
    <property type="entry name" value="PAS-like_dom_sf"/>
</dbReference>
<dbReference type="Pfam" id="PF02518">
    <property type="entry name" value="HATPase_c"/>
    <property type="match status" value="1"/>
</dbReference>
<dbReference type="Proteomes" id="UP000002526">
    <property type="component" value="Chromosome"/>
</dbReference>
<name>Q89IZ6_BRADU</name>
<dbReference type="InterPro" id="IPR001610">
    <property type="entry name" value="PAC"/>
</dbReference>
<dbReference type="Pfam" id="PF00512">
    <property type="entry name" value="HisKA"/>
    <property type="match status" value="1"/>
</dbReference>
<keyword evidence="7" id="KW-1133">Transmembrane helix</keyword>
<dbReference type="AlphaFoldDB" id="Q89IZ6"/>
<dbReference type="PANTHER" id="PTHR43065:SF49">
    <property type="entry name" value="HISTIDINE KINASE"/>
    <property type="match status" value="1"/>
</dbReference>
<proteinExistence type="predicted"/>
<keyword evidence="5" id="KW-0175">Coiled coil</keyword>
<evidence type="ECO:0000259" key="9">
    <source>
        <dbReference type="PROSITE" id="PS50110"/>
    </source>
</evidence>
<reference evidence="12" key="1">
    <citation type="journal article" date="2002" name="DNA Res.">
        <title>Complete genomic sequence of nitrogen-fixing symbiotic bacterium Bradyrhizobium japonicum USDA110.</title>
        <authorList>
            <person name="Kaneko T."/>
            <person name="Nakamura Y."/>
            <person name="Sato S."/>
            <person name="Minamisawa K."/>
            <person name="Uchiumi T."/>
            <person name="Sasamoto S."/>
            <person name="Watanabe A."/>
            <person name="Idesawa K."/>
            <person name="Iriguchi M."/>
            <person name="Kawashima K."/>
            <person name="Kohara M."/>
            <person name="Matsumoto M."/>
            <person name="Shimpo S."/>
            <person name="Tsuruoka H."/>
            <person name="Wada T."/>
            <person name="Yamada M."/>
            <person name="Tabata S."/>
        </authorList>
    </citation>
    <scope>NUCLEOTIDE SEQUENCE [LARGE SCALE GENOMIC DNA]</scope>
    <source>
        <strain evidence="12">JCM 10833 / BCRC 13528 / IAM 13628 / NBRC 14792 / USDA 110</strain>
    </source>
</reference>
<protein>
    <recommendedName>
        <fullName evidence="2">histidine kinase</fullName>
        <ecNumber evidence="2">2.7.13.3</ecNumber>
    </recommendedName>
</protein>
<dbReference type="SMART" id="SM00387">
    <property type="entry name" value="HATPase_c"/>
    <property type="match status" value="1"/>
</dbReference>
<evidence type="ECO:0000256" key="1">
    <source>
        <dbReference type="ARBA" id="ARBA00000085"/>
    </source>
</evidence>
<dbReference type="PANTHER" id="PTHR43065">
    <property type="entry name" value="SENSOR HISTIDINE KINASE"/>
    <property type="match status" value="1"/>
</dbReference>
<dbReference type="PROSITE" id="PS50110">
    <property type="entry name" value="RESPONSE_REGULATORY"/>
    <property type="match status" value="1"/>
</dbReference>
<dbReference type="SMART" id="SM00388">
    <property type="entry name" value="HisKA"/>
    <property type="match status" value="1"/>
</dbReference>
<sequence length="907" mass="99401">MPCYHWIRRPARSTGSGARLRASRNGHHSPPCRRLRTLTDVILAREVIVCAGILLLGARYDPADLKPPMGRQESPRASRGGESLNDRIARDRCRPEQDAAIPGTWCMGNAGDEDSKRGRAVAPAAAKQDLSGIGAAFAPAMIGALLSRIFNWSRSGVGPRLLAAVLLFSSIVTLMLTALQLYLDYDREVGVIETRLDEIGRSTTGSLGESLWNLDQNQLKLQLDGILRLPDIRAAEVREIADRPNPVRVAVGEPNTRSIVTRDYPLNYSVQGAARPIGVLHVEATLSEVYQQLLHRALIILASQAAKTFLVSLFIIYMFHLLVTRHLVAIADFVSKYSLVRPPPPLHLERRPPYDADELDKVIDAFNAMCANLERAYGELREANTNLEGDLKIRQRAEGDARASEQRFRDYAETASDWFWETGPDHRFTYISDRAGAFGMDHKALIGKRRTDAAFDHDAEPEKWRAHMAVLDRHEPFRKFEYRGRDMTGRVRHFSVNGQPVFAADGRFMGYRGSATDLTEQHETEERLRQSQKMDAIGQLTGGVAHDFNNVLTVITGTIEIIQEGLADRPQFAAIAQLIDDAAARGAEITSQLLTFARRQPLEPREIDVNALVVETAKLLKPILGEHIEIVTRLADDAWSAMADPSQLSSAIVNLAVNARDAMPDGGRLTLETANRELDGVRSDGDIMRGAFVMIAVTDTGHGIPADIRERVFEPFFTTKGVGRGTGLGLSMVYGFARQTGGTVAIESEEGQGTVMRLFLPRSEGEAATRTGPAQAAAAARGHETILVVEDDPLVQGYVIAQLGSLGYRTLVAGDGAAALALVDQGASFDLLFTDIIMPGGMNGRELAEAVRLRRPGARVLYTSGYTDNTIVHEGHLDPGVALLQKPYRKSELSQKIREVLAGESAA</sequence>
<dbReference type="OrthoDB" id="9796100at2"/>
<dbReference type="InterPro" id="IPR003594">
    <property type="entry name" value="HATPase_dom"/>
</dbReference>
<feature type="domain" description="Histidine kinase" evidence="8">
    <location>
        <begin position="543"/>
        <end position="764"/>
    </location>
</feature>
<dbReference type="InterPro" id="IPR005467">
    <property type="entry name" value="His_kinase_dom"/>
</dbReference>
<dbReference type="GO" id="GO:0007165">
    <property type="term" value="P:signal transduction"/>
    <property type="evidence" value="ECO:0000318"/>
    <property type="project" value="GO_Central"/>
</dbReference>
<dbReference type="InterPro" id="IPR036097">
    <property type="entry name" value="HisK_dim/P_sf"/>
</dbReference>
<evidence type="ECO:0000256" key="5">
    <source>
        <dbReference type="SAM" id="Coils"/>
    </source>
</evidence>
<feature type="domain" description="PAC" evidence="10">
    <location>
        <begin position="478"/>
        <end position="530"/>
    </location>
</feature>
<feature type="modified residue" description="4-aspartylphosphate" evidence="4">
    <location>
        <position position="835"/>
    </location>
</feature>
<dbReference type="InterPro" id="IPR033414">
    <property type="entry name" value="Sensor_dom"/>
</dbReference>
<dbReference type="SUPFAM" id="SSF55785">
    <property type="entry name" value="PYP-like sensor domain (PAS domain)"/>
    <property type="match status" value="1"/>
</dbReference>
<dbReference type="PhylomeDB" id="Q89IZ6"/>
<evidence type="ECO:0000313" key="12">
    <source>
        <dbReference type="Proteomes" id="UP000002526"/>
    </source>
</evidence>
<accession>Q89IZ6</accession>
<dbReference type="CDD" id="cd00082">
    <property type="entry name" value="HisKA"/>
    <property type="match status" value="1"/>
</dbReference>
<evidence type="ECO:0000256" key="7">
    <source>
        <dbReference type="SAM" id="Phobius"/>
    </source>
</evidence>
<keyword evidence="3 4" id="KW-0597">Phosphoprotein</keyword>
<dbReference type="InterPro" id="IPR000014">
    <property type="entry name" value="PAS"/>
</dbReference>
<dbReference type="InterPro" id="IPR004358">
    <property type="entry name" value="Sig_transdc_His_kin-like_C"/>
</dbReference>
<dbReference type="Pfam" id="PF08448">
    <property type="entry name" value="PAS_4"/>
    <property type="match status" value="1"/>
</dbReference>
<dbReference type="Gene3D" id="3.30.565.10">
    <property type="entry name" value="Histidine kinase-like ATPase, C-terminal domain"/>
    <property type="match status" value="1"/>
</dbReference>
<dbReference type="Gene3D" id="3.30.450.20">
    <property type="entry name" value="PAS domain"/>
    <property type="match status" value="1"/>
</dbReference>
<evidence type="ECO:0000256" key="3">
    <source>
        <dbReference type="ARBA" id="ARBA00022553"/>
    </source>
</evidence>
<dbReference type="InterPro" id="IPR011006">
    <property type="entry name" value="CheY-like_superfamily"/>
</dbReference>
<feature type="transmembrane region" description="Helical" evidence="7">
    <location>
        <begin position="130"/>
        <end position="149"/>
    </location>
</feature>
<dbReference type="SUPFAM" id="SSF52172">
    <property type="entry name" value="CheY-like"/>
    <property type="match status" value="1"/>
</dbReference>
<dbReference type="Gene3D" id="3.40.50.2300">
    <property type="match status" value="1"/>
</dbReference>
<dbReference type="PROSITE" id="PS50109">
    <property type="entry name" value="HIS_KIN"/>
    <property type="match status" value="1"/>
</dbReference>
<dbReference type="EC" id="2.7.13.3" evidence="2"/>
<dbReference type="STRING" id="224911.AAV28_24880"/>
<keyword evidence="7" id="KW-0812">Transmembrane</keyword>
<dbReference type="InterPro" id="IPR001789">
    <property type="entry name" value="Sig_transdc_resp-reg_receiver"/>
</dbReference>
<dbReference type="EnsemblBacteria" id="BAC50753">
    <property type="protein sequence ID" value="BAC50753"/>
    <property type="gene ID" value="BAC50753"/>
</dbReference>
<dbReference type="GO" id="GO:0000155">
    <property type="term" value="F:phosphorelay sensor kinase activity"/>
    <property type="evidence" value="ECO:0000318"/>
    <property type="project" value="GO_Central"/>
</dbReference>
<comment type="catalytic activity">
    <reaction evidence="1">
        <text>ATP + protein L-histidine = ADP + protein N-phospho-L-histidine.</text>
        <dbReference type="EC" id="2.7.13.3"/>
    </reaction>
</comment>
<dbReference type="InterPro" id="IPR000700">
    <property type="entry name" value="PAS-assoc_C"/>
</dbReference>
<dbReference type="SMART" id="SM00448">
    <property type="entry name" value="REC"/>
    <property type="match status" value="1"/>
</dbReference>
<feature type="domain" description="Response regulatory" evidence="9">
    <location>
        <begin position="785"/>
        <end position="901"/>
    </location>
</feature>
<keyword evidence="12" id="KW-1185">Reference proteome</keyword>
<dbReference type="Pfam" id="PF17149">
    <property type="entry name" value="CHASE5"/>
    <property type="match status" value="1"/>
</dbReference>
<dbReference type="Pfam" id="PF00072">
    <property type="entry name" value="Response_reg"/>
    <property type="match status" value="1"/>
</dbReference>
<dbReference type="InParanoid" id="Q89IZ6"/>
<organism evidence="11 12">
    <name type="scientific">Bradyrhizobium diazoefficiens (strain JCM 10833 / BCRC 13528 / IAM 13628 / NBRC 14792 / USDA 110)</name>
    <dbReference type="NCBI Taxonomy" id="224911"/>
    <lineage>
        <taxon>Bacteria</taxon>
        <taxon>Pseudomonadati</taxon>
        <taxon>Pseudomonadota</taxon>
        <taxon>Alphaproteobacteria</taxon>
        <taxon>Hyphomicrobiales</taxon>
        <taxon>Nitrobacteraceae</taxon>
        <taxon>Bradyrhizobium</taxon>
    </lineage>
</organism>
<gene>
    <name evidence="11" type="ordered locus">bll5488</name>
</gene>
<evidence type="ECO:0000259" key="10">
    <source>
        <dbReference type="PROSITE" id="PS50113"/>
    </source>
</evidence>
<dbReference type="Gene3D" id="1.10.287.130">
    <property type="match status" value="1"/>
</dbReference>